<organism evidence="1 2">
    <name type="scientific">Gemmobacter caeni</name>
    <dbReference type="NCBI Taxonomy" id="589035"/>
    <lineage>
        <taxon>Bacteria</taxon>
        <taxon>Pseudomonadati</taxon>
        <taxon>Pseudomonadota</taxon>
        <taxon>Alphaproteobacteria</taxon>
        <taxon>Rhodobacterales</taxon>
        <taxon>Paracoccaceae</taxon>
        <taxon>Gemmobacter</taxon>
    </lineage>
</organism>
<protein>
    <submittedName>
        <fullName evidence="1">Uncharacterized protein</fullName>
    </submittedName>
</protein>
<sequence length="227" mass="25949">MRLIGGHDYYDGAGMGVDTSVVFVRDPARHLADLPLRTDHPFRVPERSVYGDGAERTELIPTLILIGGERIPALEERVTEAWVMSSRFHYELAEAEAAILRARARHPSRWGGFLRRRSFLEEVRAHFAGRLTQEETGWLISNHVTVLSTWLPPHWREKTVPAQVNHARLTELELFRKLDPATAHMRIASFLSGVLPFSRPTVELPDRDRIRKAGFDLRSSFRKPKQG</sequence>
<proteinExistence type="predicted"/>
<name>A0A2T6B8B4_9RHOB</name>
<keyword evidence="2" id="KW-1185">Reference proteome</keyword>
<dbReference type="OrthoDB" id="7775723at2"/>
<accession>A0A2T6B8B4</accession>
<dbReference type="AlphaFoldDB" id="A0A2T6B8B4"/>
<comment type="caution">
    <text evidence="1">The sequence shown here is derived from an EMBL/GenBank/DDBJ whole genome shotgun (WGS) entry which is preliminary data.</text>
</comment>
<dbReference type="RefSeq" id="WP_108127643.1">
    <property type="nucleotide sequence ID" value="NZ_QBKP01000002.1"/>
</dbReference>
<reference evidence="1 2" key="1">
    <citation type="submission" date="2018-04" db="EMBL/GenBank/DDBJ databases">
        <title>Genomic Encyclopedia of Archaeal and Bacterial Type Strains, Phase II (KMG-II): from individual species to whole genera.</title>
        <authorList>
            <person name="Goeker M."/>
        </authorList>
    </citation>
    <scope>NUCLEOTIDE SEQUENCE [LARGE SCALE GENOMIC DNA]</scope>
    <source>
        <strain evidence="1 2">DSM 21823</strain>
    </source>
</reference>
<dbReference type="EMBL" id="QBKP01000002">
    <property type="protein sequence ID" value="PTX52305.1"/>
    <property type="molecule type" value="Genomic_DNA"/>
</dbReference>
<dbReference type="Proteomes" id="UP000244224">
    <property type="component" value="Unassembled WGS sequence"/>
</dbReference>
<evidence type="ECO:0000313" key="1">
    <source>
        <dbReference type="EMBL" id="PTX52305.1"/>
    </source>
</evidence>
<evidence type="ECO:0000313" key="2">
    <source>
        <dbReference type="Proteomes" id="UP000244224"/>
    </source>
</evidence>
<gene>
    <name evidence="1" type="ORF">C8N34_10283</name>
</gene>